<accession>A0A8S0PR30</accession>
<gene>
    <name evidence="2" type="ORF">OLEA9_A005060</name>
</gene>
<dbReference type="Proteomes" id="UP000594638">
    <property type="component" value="Unassembled WGS sequence"/>
</dbReference>
<keyword evidence="3" id="KW-1185">Reference proteome</keyword>
<evidence type="ECO:0000313" key="3">
    <source>
        <dbReference type="Proteomes" id="UP000594638"/>
    </source>
</evidence>
<feature type="region of interest" description="Disordered" evidence="1">
    <location>
        <begin position="18"/>
        <end position="91"/>
    </location>
</feature>
<dbReference type="EMBL" id="CACTIH010000186">
    <property type="protein sequence ID" value="CAA2956392.1"/>
    <property type="molecule type" value="Genomic_DNA"/>
</dbReference>
<name>A0A8S0PR30_OLEEU</name>
<evidence type="ECO:0000313" key="2">
    <source>
        <dbReference type="EMBL" id="CAA2956392.1"/>
    </source>
</evidence>
<dbReference type="Gramene" id="OE9A005060T1">
    <property type="protein sequence ID" value="OE9A005060C1"/>
    <property type="gene ID" value="OE9A005060"/>
</dbReference>
<sequence length="159" mass="17113">MILGVGFVIPPKRKSKHVLPITSTTPRSFSNGSPSPCQQGEHSNQLHIPISTPSTAQSGINRTTQSSVDSTDFVDTAEQESSNGSLHKRKRGISPGLASQRIMDASKIKLVVQAREGHMCTFGETSSPFANESGIIMRNVVSQCLTGWSQATPHDRELA</sequence>
<protein>
    <submittedName>
        <fullName evidence="2">Uncharacterized protein</fullName>
    </submittedName>
</protein>
<proteinExistence type="predicted"/>
<dbReference type="AlphaFoldDB" id="A0A8S0PR30"/>
<organism evidence="2 3">
    <name type="scientific">Olea europaea subsp. europaea</name>
    <dbReference type="NCBI Taxonomy" id="158383"/>
    <lineage>
        <taxon>Eukaryota</taxon>
        <taxon>Viridiplantae</taxon>
        <taxon>Streptophyta</taxon>
        <taxon>Embryophyta</taxon>
        <taxon>Tracheophyta</taxon>
        <taxon>Spermatophyta</taxon>
        <taxon>Magnoliopsida</taxon>
        <taxon>eudicotyledons</taxon>
        <taxon>Gunneridae</taxon>
        <taxon>Pentapetalae</taxon>
        <taxon>asterids</taxon>
        <taxon>lamiids</taxon>
        <taxon>Lamiales</taxon>
        <taxon>Oleaceae</taxon>
        <taxon>Oleeae</taxon>
        <taxon>Olea</taxon>
    </lineage>
</organism>
<reference evidence="2 3" key="1">
    <citation type="submission" date="2019-12" db="EMBL/GenBank/DDBJ databases">
        <authorList>
            <person name="Alioto T."/>
            <person name="Alioto T."/>
            <person name="Gomez Garrido J."/>
        </authorList>
    </citation>
    <scope>NUCLEOTIDE SEQUENCE [LARGE SCALE GENOMIC DNA]</scope>
</reference>
<comment type="caution">
    <text evidence="2">The sequence shown here is derived from an EMBL/GenBank/DDBJ whole genome shotgun (WGS) entry which is preliminary data.</text>
</comment>
<evidence type="ECO:0000256" key="1">
    <source>
        <dbReference type="SAM" id="MobiDB-lite"/>
    </source>
</evidence>
<feature type="compositionally biased region" description="Polar residues" evidence="1">
    <location>
        <begin position="21"/>
        <end position="70"/>
    </location>
</feature>